<sequence length="307" mass="32536">MVAAAAAPDEPEPSPYSRYVDAGGIRTHLLDAGAGPALLLLHGGEHGAAAELTWEGCLPLLAERYRVLAVDLVGYGRSAKLRDFAGGQRRLMIRQVAALLAALEVEPVAVVGTSLSARMVLDTAARSAAAPGTPDRADPPWPLRAVVAAGIGLAPPDAAGRRVLEDFDGTLDGLRPSMAVLFHDPAWRDSEAYLRRRYAFTAIPGAWETAAAANLRSPVRAGGERRTHVQAPPRDYGGISVPVALIRGEHDRLVPDDTWRALAAQIPGARTTTIAGAGHYPQIERPAEFAAAVLEFLAEIAPVEVRR</sequence>
<dbReference type="PANTHER" id="PTHR43689:SF8">
    <property type="entry name" value="ALPHA_BETA-HYDROLASES SUPERFAMILY PROTEIN"/>
    <property type="match status" value="1"/>
</dbReference>
<proteinExistence type="predicted"/>
<dbReference type="PANTHER" id="PTHR43689">
    <property type="entry name" value="HYDROLASE"/>
    <property type="match status" value="1"/>
</dbReference>
<dbReference type="PRINTS" id="PR00111">
    <property type="entry name" value="ABHYDROLASE"/>
</dbReference>
<dbReference type="InterPro" id="IPR029058">
    <property type="entry name" value="AB_hydrolase_fold"/>
</dbReference>
<dbReference type="PRINTS" id="PR00412">
    <property type="entry name" value="EPOXHYDRLASE"/>
</dbReference>
<feature type="domain" description="AB hydrolase-1" evidence="1">
    <location>
        <begin position="36"/>
        <end position="286"/>
    </location>
</feature>
<dbReference type="STRING" id="1848.SAMN05443637_118110"/>
<dbReference type="Gene3D" id="3.40.50.1820">
    <property type="entry name" value="alpha/beta hydrolase"/>
    <property type="match status" value="1"/>
</dbReference>
<keyword evidence="3" id="KW-1185">Reference proteome</keyword>
<organism evidence="2 3">
    <name type="scientific">Pseudonocardia thermophila</name>
    <dbReference type="NCBI Taxonomy" id="1848"/>
    <lineage>
        <taxon>Bacteria</taxon>
        <taxon>Bacillati</taxon>
        <taxon>Actinomycetota</taxon>
        <taxon>Actinomycetes</taxon>
        <taxon>Pseudonocardiales</taxon>
        <taxon>Pseudonocardiaceae</taxon>
        <taxon>Pseudonocardia</taxon>
    </lineage>
</organism>
<protein>
    <submittedName>
        <fullName evidence="2">Pimeloyl-ACP methyl ester carboxylesterase</fullName>
    </submittedName>
</protein>
<dbReference type="InterPro" id="IPR000639">
    <property type="entry name" value="Epox_hydrolase-like"/>
</dbReference>
<name>A0A1M6Y081_PSETH</name>
<dbReference type="AlphaFoldDB" id="A0A1M6Y081"/>
<evidence type="ECO:0000259" key="1">
    <source>
        <dbReference type="Pfam" id="PF00561"/>
    </source>
</evidence>
<dbReference type="RefSeq" id="WP_159444950.1">
    <property type="nucleotide sequence ID" value="NZ_FRAP01000018.1"/>
</dbReference>
<dbReference type="EMBL" id="FRAP01000018">
    <property type="protein sequence ID" value="SHL11597.1"/>
    <property type="molecule type" value="Genomic_DNA"/>
</dbReference>
<dbReference type="GO" id="GO:0003824">
    <property type="term" value="F:catalytic activity"/>
    <property type="evidence" value="ECO:0007669"/>
    <property type="project" value="InterPro"/>
</dbReference>
<dbReference type="OrthoDB" id="9801162at2"/>
<accession>A0A1M6Y081</accession>
<gene>
    <name evidence="2" type="ORF">SAMN05443637_118110</name>
</gene>
<evidence type="ECO:0000313" key="2">
    <source>
        <dbReference type="EMBL" id="SHL11597.1"/>
    </source>
</evidence>
<evidence type="ECO:0000313" key="3">
    <source>
        <dbReference type="Proteomes" id="UP000184363"/>
    </source>
</evidence>
<dbReference type="Pfam" id="PF00561">
    <property type="entry name" value="Abhydrolase_1"/>
    <property type="match status" value="1"/>
</dbReference>
<dbReference type="SUPFAM" id="SSF53474">
    <property type="entry name" value="alpha/beta-Hydrolases"/>
    <property type="match status" value="1"/>
</dbReference>
<dbReference type="Proteomes" id="UP000184363">
    <property type="component" value="Unassembled WGS sequence"/>
</dbReference>
<reference evidence="2 3" key="1">
    <citation type="submission" date="2016-11" db="EMBL/GenBank/DDBJ databases">
        <authorList>
            <person name="Jaros S."/>
            <person name="Januszkiewicz K."/>
            <person name="Wedrychowicz H."/>
        </authorList>
    </citation>
    <scope>NUCLEOTIDE SEQUENCE [LARGE SCALE GENOMIC DNA]</scope>
    <source>
        <strain evidence="2 3">DSM 43832</strain>
    </source>
</reference>
<dbReference type="InterPro" id="IPR000073">
    <property type="entry name" value="AB_hydrolase_1"/>
</dbReference>